<proteinExistence type="predicted"/>
<accession>X0WGF1</accession>
<sequence>MRSLQNIICPGIVVALFINLISCAGVDKIPPLELPSSEIIKGLKSYNRYTFKTYQPTNQNVEKGDMVLIFASGAGDAIKIKGLGFKIKIGKNPAFNPLNQIDRGGVYYGYFMPSLSGNLKLSYKYVSHAGIHDPEA</sequence>
<reference evidence="1" key="1">
    <citation type="journal article" date="2014" name="Front. Microbiol.">
        <title>High frequency of phylogenetically diverse reductive dehalogenase-homologous genes in deep subseafloor sedimentary metagenomes.</title>
        <authorList>
            <person name="Kawai M."/>
            <person name="Futagami T."/>
            <person name="Toyoda A."/>
            <person name="Takaki Y."/>
            <person name="Nishi S."/>
            <person name="Hori S."/>
            <person name="Arai W."/>
            <person name="Tsubouchi T."/>
            <person name="Morono Y."/>
            <person name="Uchiyama I."/>
            <person name="Ito T."/>
            <person name="Fujiyama A."/>
            <person name="Inagaki F."/>
            <person name="Takami H."/>
        </authorList>
    </citation>
    <scope>NUCLEOTIDE SEQUENCE</scope>
    <source>
        <strain evidence="1">Expedition CK06-06</strain>
    </source>
</reference>
<dbReference type="AlphaFoldDB" id="X0WGF1"/>
<evidence type="ECO:0000313" key="1">
    <source>
        <dbReference type="EMBL" id="GAG23603.1"/>
    </source>
</evidence>
<dbReference type="EMBL" id="BARS01035885">
    <property type="protein sequence ID" value="GAG23603.1"/>
    <property type="molecule type" value="Genomic_DNA"/>
</dbReference>
<organism evidence="1">
    <name type="scientific">marine sediment metagenome</name>
    <dbReference type="NCBI Taxonomy" id="412755"/>
    <lineage>
        <taxon>unclassified sequences</taxon>
        <taxon>metagenomes</taxon>
        <taxon>ecological metagenomes</taxon>
    </lineage>
</organism>
<protein>
    <submittedName>
        <fullName evidence="1">Uncharacterized protein</fullName>
    </submittedName>
</protein>
<feature type="non-terminal residue" evidence="1">
    <location>
        <position position="136"/>
    </location>
</feature>
<comment type="caution">
    <text evidence="1">The sequence shown here is derived from an EMBL/GenBank/DDBJ whole genome shotgun (WGS) entry which is preliminary data.</text>
</comment>
<gene>
    <name evidence="1" type="ORF">S01H1_55228</name>
</gene>
<name>X0WGF1_9ZZZZ</name>